<organism evidence="2 3">
    <name type="scientific">Theobroma cacao</name>
    <name type="common">Cacao</name>
    <name type="synonym">Cocoa</name>
    <dbReference type="NCBI Taxonomy" id="3641"/>
    <lineage>
        <taxon>Eukaryota</taxon>
        <taxon>Viridiplantae</taxon>
        <taxon>Streptophyta</taxon>
        <taxon>Embryophyta</taxon>
        <taxon>Tracheophyta</taxon>
        <taxon>Spermatophyta</taxon>
        <taxon>Magnoliopsida</taxon>
        <taxon>eudicotyledons</taxon>
        <taxon>Gunneridae</taxon>
        <taxon>Pentapetalae</taxon>
        <taxon>rosids</taxon>
        <taxon>malvids</taxon>
        <taxon>Malvales</taxon>
        <taxon>Malvaceae</taxon>
        <taxon>Byttnerioideae</taxon>
        <taxon>Theobroma</taxon>
    </lineage>
</organism>
<dbReference type="HOGENOM" id="CLU_1104361_0_0_1"/>
<keyword evidence="3" id="KW-1185">Reference proteome</keyword>
<evidence type="ECO:0000313" key="2">
    <source>
        <dbReference type="EMBL" id="EOY21493.1"/>
    </source>
</evidence>
<dbReference type="Proteomes" id="UP000026915">
    <property type="component" value="Chromosome 3"/>
</dbReference>
<reference evidence="2 3" key="1">
    <citation type="journal article" date="2013" name="Genome Biol.">
        <title>The genome sequence of the most widely cultivated cacao type and its use to identify candidate genes regulating pod color.</title>
        <authorList>
            <person name="Motamayor J.C."/>
            <person name="Mockaitis K."/>
            <person name="Schmutz J."/>
            <person name="Haiminen N."/>
            <person name="Iii D.L."/>
            <person name="Cornejo O."/>
            <person name="Findley S.D."/>
            <person name="Zheng P."/>
            <person name="Utro F."/>
            <person name="Royaert S."/>
            <person name="Saski C."/>
            <person name="Jenkins J."/>
            <person name="Podicheti R."/>
            <person name="Zhao M."/>
            <person name="Scheffler B.E."/>
            <person name="Stack J.C."/>
            <person name="Feltus F.A."/>
            <person name="Mustiga G.M."/>
            <person name="Amores F."/>
            <person name="Phillips W."/>
            <person name="Marelli J.P."/>
            <person name="May G.D."/>
            <person name="Shapiro H."/>
            <person name="Ma J."/>
            <person name="Bustamante C.D."/>
            <person name="Schnell R.J."/>
            <person name="Main D."/>
            <person name="Gilbert D."/>
            <person name="Parida L."/>
            <person name="Kuhn D.N."/>
        </authorList>
    </citation>
    <scope>NUCLEOTIDE SEQUENCE [LARGE SCALE GENOMIC DNA]</scope>
    <source>
        <strain evidence="3">cv. Matina 1-6</strain>
    </source>
</reference>
<dbReference type="EMBL" id="CM001881">
    <property type="protein sequence ID" value="EOY21493.1"/>
    <property type="molecule type" value="Genomic_DNA"/>
</dbReference>
<sequence length="252" mass="28827">MAPPKRYKLIAQRGQSSSSSTTRFQALNFPNVLVYECYKNLFASRVVYHSWVIDLKFLEAFSFPYNENFRNLDWHDYLSLNIPMFEKLVRVFYSNASVNYKDENDALRTYDNAFTTYIMGRLFKITLELIRNAFGLHSAPDAMTHISDNLVEQDLERALCEPFSQSKIWNLDRAIISRMGYTEYVETSICVHKRARQKNAGNYNDDEDIPSAALTKPSSSAMPSSSIANMGTDARLDLCLCNLVLATKTNTS</sequence>
<gene>
    <name evidence="2" type="ORF">TCM_013116</name>
</gene>
<dbReference type="Gramene" id="EOY21493">
    <property type="protein sequence ID" value="EOY21493"/>
    <property type="gene ID" value="TCM_013116"/>
</dbReference>
<proteinExistence type="predicted"/>
<protein>
    <submittedName>
        <fullName evidence="2">Uncharacterized protein</fullName>
    </submittedName>
</protein>
<name>A0A061FWN5_THECC</name>
<dbReference type="AlphaFoldDB" id="A0A061FWN5"/>
<feature type="compositionally biased region" description="Low complexity" evidence="1">
    <location>
        <begin position="217"/>
        <end position="226"/>
    </location>
</feature>
<accession>A0A061FWN5</accession>
<feature type="region of interest" description="Disordered" evidence="1">
    <location>
        <begin position="201"/>
        <end position="226"/>
    </location>
</feature>
<evidence type="ECO:0000313" key="3">
    <source>
        <dbReference type="Proteomes" id="UP000026915"/>
    </source>
</evidence>
<evidence type="ECO:0000256" key="1">
    <source>
        <dbReference type="SAM" id="MobiDB-lite"/>
    </source>
</evidence>
<dbReference type="InParanoid" id="A0A061FWN5"/>